<feature type="region of interest" description="Disordered" evidence="5">
    <location>
        <begin position="399"/>
        <end position="425"/>
    </location>
</feature>
<proteinExistence type="inferred from homology"/>
<evidence type="ECO:0000259" key="6">
    <source>
        <dbReference type="Pfam" id="PF00151"/>
    </source>
</evidence>
<evidence type="ECO:0000256" key="1">
    <source>
        <dbReference type="ARBA" id="ARBA00004613"/>
    </source>
</evidence>
<dbReference type="EMBL" id="OB795355">
    <property type="protein sequence ID" value="CAD7432105.1"/>
    <property type="molecule type" value="Genomic_DNA"/>
</dbReference>
<dbReference type="Gene3D" id="3.40.50.1820">
    <property type="entry name" value="alpha/beta hydrolase"/>
    <property type="match status" value="1"/>
</dbReference>
<evidence type="ECO:0000256" key="3">
    <source>
        <dbReference type="ARBA" id="ARBA00022525"/>
    </source>
</evidence>
<evidence type="ECO:0000256" key="4">
    <source>
        <dbReference type="RuleBase" id="RU004262"/>
    </source>
</evidence>
<evidence type="ECO:0000256" key="2">
    <source>
        <dbReference type="ARBA" id="ARBA00010701"/>
    </source>
</evidence>
<dbReference type="GO" id="GO:0005615">
    <property type="term" value="C:extracellular space"/>
    <property type="evidence" value="ECO:0007669"/>
    <property type="project" value="TreeGrafter"/>
</dbReference>
<dbReference type="InterPro" id="IPR013818">
    <property type="entry name" value="Lipase"/>
</dbReference>
<organism evidence="7">
    <name type="scientific">Timema monikensis</name>
    <dbReference type="NCBI Taxonomy" id="170555"/>
    <lineage>
        <taxon>Eukaryota</taxon>
        <taxon>Metazoa</taxon>
        <taxon>Ecdysozoa</taxon>
        <taxon>Arthropoda</taxon>
        <taxon>Hexapoda</taxon>
        <taxon>Insecta</taxon>
        <taxon>Pterygota</taxon>
        <taxon>Neoptera</taxon>
        <taxon>Polyneoptera</taxon>
        <taxon>Phasmatodea</taxon>
        <taxon>Timematodea</taxon>
        <taxon>Timematoidea</taxon>
        <taxon>Timematidae</taxon>
        <taxon>Timema</taxon>
    </lineage>
</organism>
<dbReference type="InterPro" id="IPR000734">
    <property type="entry name" value="TAG_lipase"/>
</dbReference>
<dbReference type="PANTHER" id="PTHR11610:SF178">
    <property type="entry name" value="LIPASE MEMBER H-A-LIKE PROTEIN"/>
    <property type="match status" value="1"/>
</dbReference>
<comment type="similarity">
    <text evidence="2 4">Belongs to the AB hydrolase superfamily. Lipase family.</text>
</comment>
<dbReference type="SUPFAM" id="SSF53474">
    <property type="entry name" value="alpha/beta-Hydrolases"/>
    <property type="match status" value="1"/>
</dbReference>
<dbReference type="InterPro" id="IPR029058">
    <property type="entry name" value="AB_hydrolase_fold"/>
</dbReference>
<dbReference type="Pfam" id="PF00151">
    <property type="entry name" value="Lipase"/>
    <property type="match status" value="1"/>
</dbReference>
<evidence type="ECO:0000256" key="5">
    <source>
        <dbReference type="SAM" id="MobiDB-lite"/>
    </source>
</evidence>
<keyword evidence="3" id="KW-0964">Secreted</keyword>
<sequence length="625" mass="68453">MVDRMLKKALQNKQKAETRCVYVLCPDDLTVILPCRGIRDSAPSEVGRNLDLQLMLCASVMGAKDTGIVHYAFGSQMTGLVHPGSRPKRAGFMEVTKQSRGEKLESIKFLLYTKKKKRKGEVISRHADEAEILRLVQCSSRDSVNALLASVHRSCLSALNHSEKGQRVLLGCSSNNEAPVEIDVDSSLSAVDTKLDTKVLIHGWHGSPSSYKSIIAAVDTKLDTKVLIHGWHGSPYSYKSIIAAYLARGDVNVITVDWTALSKSMDYTASKADTEVTGTRVAQLLDNLADKGLDLSRVNCVGHSLGGQTAGVVGDRLTKGVLGMITGLDPAGPLFGNNTPKKDKLDPEDAAYVQIIHTNAGKLGSAEMAGHADFMPNGGIKQTNCKGIGEITESGKMAVEQSETEDALDEREGGNSLSQVEIGRRQKEGAQFGGVAEGYGRENSHWSIRTRNIGECCLKGSRGIHKEWIEAMNLVDVSPSFPLHLRPRNWREATEAAGWQHASVISAEDDRLKRTGSLLLQDWRNSPLLQVARRERWGHYQCVSGWHVRTCREWWEELAACEWLACPNLQGVVGGVSSVCISGSYYHRTESGWQQACPWLAPVVVPTGMKGIAMLGTRYYTGYHR</sequence>
<evidence type="ECO:0000313" key="7">
    <source>
        <dbReference type="EMBL" id="CAD7432105.1"/>
    </source>
</evidence>
<dbReference type="AlphaFoldDB" id="A0A7R9EDN8"/>
<dbReference type="GO" id="GO:0016298">
    <property type="term" value="F:lipase activity"/>
    <property type="evidence" value="ECO:0007669"/>
    <property type="project" value="InterPro"/>
</dbReference>
<name>A0A7R9EDN8_9NEOP</name>
<protein>
    <recommendedName>
        <fullName evidence="6">Lipase domain-containing protein</fullName>
    </recommendedName>
</protein>
<accession>A0A7R9EDN8</accession>
<dbReference type="PANTHER" id="PTHR11610">
    <property type="entry name" value="LIPASE"/>
    <property type="match status" value="1"/>
</dbReference>
<dbReference type="GO" id="GO:0016042">
    <property type="term" value="P:lipid catabolic process"/>
    <property type="evidence" value="ECO:0007669"/>
    <property type="project" value="TreeGrafter"/>
</dbReference>
<gene>
    <name evidence="7" type="ORF">TMSB3V08_LOCUS8820</name>
</gene>
<reference evidence="7" key="1">
    <citation type="submission" date="2020-11" db="EMBL/GenBank/DDBJ databases">
        <authorList>
            <person name="Tran Van P."/>
        </authorList>
    </citation>
    <scope>NUCLEOTIDE SEQUENCE</scope>
</reference>
<comment type="subcellular location">
    <subcellularLocation>
        <location evidence="1">Secreted</location>
    </subcellularLocation>
</comment>
<feature type="domain" description="Lipase" evidence="6">
    <location>
        <begin position="218"/>
        <end position="388"/>
    </location>
</feature>